<keyword evidence="2" id="KW-0614">Plasmid</keyword>
<evidence type="ECO:0000313" key="2">
    <source>
        <dbReference type="EMBL" id="ABL94716.1"/>
    </source>
</evidence>
<protein>
    <submittedName>
        <fullName evidence="2">Uncharacterized protein</fullName>
    </submittedName>
</protein>
<dbReference type="KEGG" id="mkm:Mkms_5531"/>
<proteinExistence type="predicted"/>
<feature type="region of interest" description="Disordered" evidence="1">
    <location>
        <begin position="390"/>
        <end position="412"/>
    </location>
</feature>
<reference evidence="2" key="1">
    <citation type="submission" date="2006-12" db="EMBL/GenBank/DDBJ databases">
        <title>Complete sequence of plasmid pMKMS01 of Mycobacterium sp. KMS.</title>
        <authorList>
            <consortium name="US DOE Joint Genome Institute"/>
            <person name="Copeland A."/>
            <person name="Lucas S."/>
            <person name="Lapidus A."/>
            <person name="Barry K."/>
            <person name="Detter J.C."/>
            <person name="Glavina del Rio T."/>
            <person name="Hammon N."/>
            <person name="Israni S."/>
            <person name="Dalin E."/>
            <person name="Tice H."/>
            <person name="Pitluck S."/>
            <person name="Kiss H."/>
            <person name="Brettin T."/>
            <person name="Bruce D."/>
            <person name="Han C."/>
            <person name="Tapia R."/>
            <person name="Gilna P."/>
            <person name="Schmutz J."/>
            <person name="Larimer F."/>
            <person name="Land M."/>
            <person name="Hauser L."/>
            <person name="Kyrpides N."/>
            <person name="Mikhailova N."/>
            <person name="Miller C.D."/>
            <person name="Richardson P."/>
        </authorList>
    </citation>
    <scope>NUCLEOTIDE SEQUENCE [LARGE SCALE GENOMIC DNA]</scope>
    <source>
        <strain evidence="2">KMS</strain>
        <plasmid evidence="2">pMKMS01</plasmid>
    </source>
</reference>
<dbReference type="HOGENOM" id="CLU_667005_0_0_11"/>
<organism evidence="2">
    <name type="scientific">Mycobacterium sp. (strain KMS)</name>
    <dbReference type="NCBI Taxonomy" id="189918"/>
    <lineage>
        <taxon>Bacteria</taxon>
        <taxon>Bacillati</taxon>
        <taxon>Actinomycetota</taxon>
        <taxon>Actinomycetes</taxon>
        <taxon>Mycobacteriales</taxon>
        <taxon>Mycobacteriaceae</taxon>
        <taxon>Mycobacterium</taxon>
    </lineage>
</organism>
<dbReference type="EMBL" id="CP000519">
    <property type="protein sequence ID" value="ABL94716.1"/>
    <property type="molecule type" value="Genomic_DNA"/>
</dbReference>
<accession>A1UPF8</accession>
<geneLocation type="plasmid" evidence="2">
    <name>pMKMS01</name>
</geneLocation>
<evidence type="ECO:0000256" key="1">
    <source>
        <dbReference type="SAM" id="MobiDB-lite"/>
    </source>
</evidence>
<gene>
    <name evidence="2" type="ordered locus">Mkms_5531</name>
</gene>
<sequence length="412" mass="40106">MRGLRREGVGAVVVQAGEELGGAGVVGAAVDGVAGLDDGGDVGSEVQCVARPFVIAGAGDQGRGGGREPDACVGGVVAETDDGLLAAVAAAGHCPGDGHVPMIAARGRCREGPHSRLWIKCGPCGSPGRAVAGVGGVEAVLVSVEADSGGCFVGELEDFDSAAVGGEVDDLECHGPHVDLDPADGASLVGGEGFAAGDGVGRASGPVDADGGPVVGLLVARGEVVGEPGQRLAGGSEGFQHALGCLGVEEGEQDASPGEGDAGDVGVGVMDADVGLLGAAQSYVGLGDRSGGDADVRLGDGDLGHGCSPFVYGLGAPVSAGVAGDRRGGARNLEEAVTGGAGFSARASRRAAPWRAGVGPKRSLGLRSSARTWVARDGASSVTLGDPAERLKVSSCPTHARRRRASAPPGAA</sequence>
<dbReference type="AlphaFoldDB" id="A1UPF8"/>
<name>A1UPF8_MYCSK</name>